<organism evidence="2">
    <name type="scientific">Siphoviridae sp. cto3L1</name>
    <dbReference type="NCBI Taxonomy" id="2827942"/>
    <lineage>
        <taxon>Viruses</taxon>
        <taxon>Duplodnaviria</taxon>
        <taxon>Heunggongvirae</taxon>
        <taxon>Uroviricota</taxon>
        <taxon>Caudoviricetes</taxon>
    </lineage>
</organism>
<keyword evidence="1" id="KW-1133">Transmembrane helix</keyword>
<evidence type="ECO:0000256" key="1">
    <source>
        <dbReference type="SAM" id="Phobius"/>
    </source>
</evidence>
<sequence>MYHSEQPNASGTNVPCWLLFLYPFFIYFYEGVILCTN</sequence>
<dbReference type="EMBL" id="BK032650">
    <property type="protein sequence ID" value="DAF53249.1"/>
    <property type="molecule type" value="Genomic_DNA"/>
</dbReference>
<keyword evidence="1" id="KW-0472">Membrane</keyword>
<evidence type="ECO:0000313" key="2">
    <source>
        <dbReference type="EMBL" id="DAF53249.1"/>
    </source>
</evidence>
<feature type="transmembrane region" description="Helical" evidence="1">
    <location>
        <begin position="17"/>
        <end position="36"/>
    </location>
</feature>
<keyword evidence="1" id="KW-0812">Transmembrane</keyword>
<reference evidence="2" key="1">
    <citation type="journal article" date="2021" name="Proc. Natl. Acad. Sci. U.S.A.">
        <title>A Catalog of Tens of Thousands of Viruses from Human Metagenomes Reveals Hidden Associations with Chronic Diseases.</title>
        <authorList>
            <person name="Tisza M.J."/>
            <person name="Buck C.B."/>
        </authorList>
    </citation>
    <scope>NUCLEOTIDE SEQUENCE</scope>
    <source>
        <strain evidence="2">Cto3L1</strain>
    </source>
</reference>
<protein>
    <submittedName>
        <fullName evidence="2">Uncharacterized protein</fullName>
    </submittedName>
</protein>
<accession>A0A8S5SQH3</accession>
<proteinExistence type="predicted"/>
<name>A0A8S5SQH3_9CAUD</name>